<keyword evidence="4" id="KW-1185">Reference proteome</keyword>
<sequence length="1244" mass="133138">MLLMETPTVLPGALGRIIAVDHADASAEGCHPASGAYFGGSFLEDGLGDRSLLWRIQNSRLALQDLAAAAADACLTVSFPELLLQQLVLSDQGSTICLYVAAKAGTVYRIEFARPRAIQRQPKHHRAQRAREGQASVLSSITANSIAKEPNSSQSQGQQPPTVASNPTDSVLLIHWGSPGGNQTILTAIRIQATLGDEDLVQASVSEGPRTIVSLRGSIRGAAACKDAASGAVRCWTVSASGAVSLHGEAEDEPSSVQLIEDAPHWEHSLQASLPGMSDGIQMAVLEALGLAGESKLEAITCQQFSAGVLRPGTLSRPALMHAITAQRIAANPDAISFQSLPELEAFLAESMGGQRASCQAAWRRLGQSYWEAWRELHPVCGILRNPRSGQLILIRDGHIASQLRPACPAEYLLRGIAPPAATFGPELLKLQACSAAIARVLGPSAVSLLPHLAATGVDISGSAMPAFLSAITTGPSSPAGLEAALQSQLVELWLTGTPWEAPLDEAAMLLHKLRIGPDGQPVKQRRLNTPPVDLCLADALVSSRHPSASIQTPSIALLHKVLDVGEQLLARAPSCLGLYSHALELLAFAGEHQQNCALRFLEGYSLLHVTASPREAADYPCAPHNEDRPALQPAISSLFAAGSALGQNIGRDNTAGLRQEGFNLMAEDGSEADEGRQASPDAGLDMLRRVTARMAEDLTGTGLSPARQEERLAYFEMLMQVCERRGLSQAAGQFALAAVAELPAAFAPDGAGAAQRAECGGRLWANLLTYALDEADFEGAYAAVEANPIPEQTLKGLRQLVLLLCTQSHISTLCHLPFAGARSVRRQGRMMLVTLEGEAEAVIRRWADQSEAMAPARPYSVLAAFCMSRTRAKEAAAAHFHQAQRLCAECQPSPPALSLLLEALGSSTNALSLVPEQHRWLEEARPRAPPPAPTSNILQRPLTHPAASPARRDGMPGVVYAEDVQRQLRIAQAHAVVSQHRPAPVSTSWPSPDILLNDLLSLGEYAAAVKLANAAWQDAACTAAMQRVIYSLAAACARLQTQQRSAEAPGPASPSPAGLHADRLASGVQASPTQLQHYLHCFDNLRHAYTLSPTAVDAMLSVDPNLTLPAWLRSRFEVKAHQWTGMARSGPDPTALLRLYVKHERLQEAADLALSFLTHWQQQGSPLDRQHHCGFWMPLPLCHRLVNACGKNASRLNLKSYEGLQDALEGHLELAARESELMLSRLDDPGQPESRYSMEDMMD</sequence>
<comment type="caution">
    <text evidence="3">The sequence shown here is derived from an EMBL/GenBank/DDBJ whole genome shotgun (WGS) entry which is preliminary data.</text>
</comment>
<dbReference type="AlphaFoldDB" id="A0AAW1STU1"/>
<feature type="region of interest" description="Disordered" evidence="1">
    <location>
        <begin position="148"/>
        <end position="168"/>
    </location>
</feature>
<dbReference type="GO" id="GO:0017056">
    <property type="term" value="F:structural constituent of nuclear pore"/>
    <property type="evidence" value="ECO:0007669"/>
    <property type="project" value="TreeGrafter"/>
</dbReference>
<organism evidence="3 4">
    <name type="scientific">Apatococcus fuscideae</name>
    <dbReference type="NCBI Taxonomy" id="2026836"/>
    <lineage>
        <taxon>Eukaryota</taxon>
        <taxon>Viridiplantae</taxon>
        <taxon>Chlorophyta</taxon>
        <taxon>core chlorophytes</taxon>
        <taxon>Trebouxiophyceae</taxon>
        <taxon>Chlorellales</taxon>
        <taxon>Chlorellaceae</taxon>
        <taxon>Apatococcus</taxon>
    </lineage>
</organism>
<evidence type="ECO:0000313" key="4">
    <source>
        <dbReference type="Proteomes" id="UP001485043"/>
    </source>
</evidence>
<evidence type="ECO:0000256" key="1">
    <source>
        <dbReference type="SAM" id="MobiDB-lite"/>
    </source>
</evidence>
<proteinExistence type="predicted"/>
<accession>A0AAW1STU1</accession>
<name>A0AAW1STU1_9CHLO</name>
<evidence type="ECO:0000259" key="2">
    <source>
        <dbReference type="Pfam" id="PF23354"/>
    </source>
</evidence>
<dbReference type="InterPro" id="IPR021717">
    <property type="entry name" value="Nucleoporin_Nup160"/>
</dbReference>
<reference evidence="3 4" key="1">
    <citation type="journal article" date="2024" name="Nat. Commun.">
        <title>Phylogenomics reveals the evolutionary origins of lichenization in chlorophyte algae.</title>
        <authorList>
            <person name="Puginier C."/>
            <person name="Libourel C."/>
            <person name="Otte J."/>
            <person name="Skaloud P."/>
            <person name="Haon M."/>
            <person name="Grisel S."/>
            <person name="Petersen M."/>
            <person name="Berrin J.G."/>
            <person name="Delaux P.M."/>
            <person name="Dal Grande F."/>
            <person name="Keller J."/>
        </authorList>
    </citation>
    <scope>NUCLEOTIDE SEQUENCE [LARGE SCALE GENOMIC DNA]</scope>
    <source>
        <strain evidence="3 4">SAG 2523</strain>
    </source>
</reference>
<feature type="domain" description="NUP160 middle TPR" evidence="2">
    <location>
        <begin position="706"/>
        <end position="914"/>
    </location>
</feature>
<protein>
    <recommendedName>
        <fullName evidence="2">NUP160 middle TPR domain-containing protein</fullName>
    </recommendedName>
</protein>
<dbReference type="EMBL" id="JALJOV010001007">
    <property type="protein sequence ID" value="KAK9856479.1"/>
    <property type="molecule type" value="Genomic_DNA"/>
</dbReference>
<dbReference type="PANTHER" id="PTHR21286:SF0">
    <property type="entry name" value="NUCLEAR PORE COMPLEX PROTEIN NUP160"/>
    <property type="match status" value="1"/>
</dbReference>
<dbReference type="GO" id="GO:0005643">
    <property type="term" value="C:nuclear pore"/>
    <property type="evidence" value="ECO:0007669"/>
    <property type="project" value="TreeGrafter"/>
</dbReference>
<dbReference type="Pfam" id="PF23354">
    <property type="entry name" value="TPR_NUP160_120_M"/>
    <property type="match status" value="1"/>
</dbReference>
<dbReference type="PANTHER" id="PTHR21286">
    <property type="entry name" value="NUCLEAR PORE COMPLEX PROTEIN NUP160"/>
    <property type="match status" value="1"/>
</dbReference>
<dbReference type="InterPro" id="IPR056535">
    <property type="entry name" value="TPR_NUP160_M"/>
</dbReference>
<gene>
    <name evidence="3" type="ORF">WJX84_007176</name>
</gene>
<feature type="compositionally biased region" description="Low complexity" evidence="1">
    <location>
        <begin position="150"/>
        <end position="161"/>
    </location>
</feature>
<feature type="region of interest" description="Disordered" evidence="1">
    <location>
        <begin position="926"/>
        <end position="955"/>
    </location>
</feature>
<feature type="region of interest" description="Disordered" evidence="1">
    <location>
        <begin position="1224"/>
        <end position="1244"/>
    </location>
</feature>
<dbReference type="Proteomes" id="UP001485043">
    <property type="component" value="Unassembled WGS sequence"/>
</dbReference>
<evidence type="ECO:0000313" key="3">
    <source>
        <dbReference type="EMBL" id="KAK9856479.1"/>
    </source>
</evidence>